<comment type="caution">
    <text evidence="5">The sequence shown here is derived from an EMBL/GenBank/DDBJ whole genome shotgun (WGS) entry which is preliminary data.</text>
</comment>
<dbReference type="Gene3D" id="1.10.10.60">
    <property type="entry name" value="Homeodomain-like"/>
    <property type="match status" value="1"/>
</dbReference>
<dbReference type="EMBL" id="JAGIOO010000001">
    <property type="protein sequence ID" value="MBP2479015.1"/>
    <property type="molecule type" value="Genomic_DNA"/>
</dbReference>
<gene>
    <name evidence="5" type="ORF">JOF53_007887</name>
</gene>
<dbReference type="SMART" id="SM00342">
    <property type="entry name" value="HTH_ARAC"/>
    <property type="match status" value="1"/>
</dbReference>
<proteinExistence type="predicted"/>
<dbReference type="Proteomes" id="UP001519363">
    <property type="component" value="Unassembled WGS sequence"/>
</dbReference>
<dbReference type="PANTHER" id="PTHR46796:SF14">
    <property type="entry name" value="TRANSCRIPTIONAL REGULATORY PROTEIN"/>
    <property type="match status" value="1"/>
</dbReference>
<dbReference type="InterPro" id="IPR018060">
    <property type="entry name" value="HTH_AraC"/>
</dbReference>
<dbReference type="PROSITE" id="PS01124">
    <property type="entry name" value="HTH_ARAC_FAMILY_2"/>
    <property type="match status" value="1"/>
</dbReference>
<keyword evidence="6" id="KW-1185">Reference proteome</keyword>
<keyword evidence="1" id="KW-0805">Transcription regulation</keyword>
<keyword evidence="3" id="KW-0804">Transcription</keyword>
<dbReference type="Pfam" id="PF12833">
    <property type="entry name" value="HTH_18"/>
    <property type="match status" value="1"/>
</dbReference>
<dbReference type="InterPro" id="IPR050204">
    <property type="entry name" value="AraC_XylS_family_regulators"/>
</dbReference>
<evidence type="ECO:0000256" key="1">
    <source>
        <dbReference type="ARBA" id="ARBA00023015"/>
    </source>
</evidence>
<reference evidence="5 6" key="1">
    <citation type="submission" date="2021-03" db="EMBL/GenBank/DDBJ databases">
        <title>Sequencing the genomes of 1000 actinobacteria strains.</title>
        <authorList>
            <person name="Klenk H.-P."/>
        </authorList>
    </citation>
    <scope>NUCLEOTIDE SEQUENCE [LARGE SCALE GENOMIC DNA]</scope>
    <source>
        <strain evidence="5 6">DSM 44580</strain>
    </source>
</reference>
<dbReference type="PANTHER" id="PTHR46796">
    <property type="entry name" value="HTH-TYPE TRANSCRIPTIONAL ACTIVATOR RHAS-RELATED"/>
    <property type="match status" value="1"/>
</dbReference>
<organism evidence="5 6">
    <name type="scientific">Crossiella equi</name>
    <dbReference type="NCBI Taxonomy" id="130796"/>
    <lineage>
        <taxon>Bacteria</taxon>
        <taxon>Bacillati</taxon>
        <taxon>Actinomycetota</taxon>
        <taxon>Actinomycetes</taxon>
        <taxon>Pseudonocardiales</taxon>
        <taxon>Pseudonocardiaceae</taxon>
        <taxon>Crossiella</taxon>
    </lineage>
</organism>
<evidence type="ECO:0000256" key="2">
    <source>
        <dbReference type="ARBA" id="ARBA00023125"/>
    </source>
</evidence>
<feature type="domain" description="HTH araC/xylS-type" evidence="4">
    <location>
        <begin position="179"/>
        <end position="277"/>
    </location>
</feature>
<evidence type="ECO:0000313" key="5">
    <source>
        <dbReference type="EMBL" id="MBP2479015.1"/>
    </source>
</evidence>
<name>A0ABS5AR43_9PSEU</name>
<evidence type="ECO:0000259" key="4">
    <source>
        <dbReference type="PROSITE" id="PS01124"/>
    </source>
</evidence>
<dbReference type="RefSeq" id="WP_086787732.1">
    <property type="nucleotide sequence ID" value="NZ_JAGIOO010000001.1"/>
</dbReference>
<sequence>MTELGLADTNGILAQPWLRPARTTSGLGLAEVYLSAQHERPYRAEFAPARSHQLILHTSGPAGVRRGTGAPRRVPVGGLFLQPAHRPLAVELCDPLDTVHVYLTDTAVPGPLTERLGVRDALLEHLVLALDGVVRDWQPSARAYAEQLGLMIAAQLAHRHGLAPVAEPVRRGLCDERFGKVHEFVVEHLAEPLSLTDLARVAGLSVSQFARQFTARTGLAPHRWLLRERLDRASVLLRATDTPIAAIAAACGFSHQEHLTRVMRSHLDTTPAALRRAG</sequence>
<keyword evidence="2" id="KW-0238">DNA-binding</keyword>
<dbReference type="SUPFAM" id="SSF46689">
    <property type="entry name" value="Homeodomain-like"/>
    <property type="match status" value="2"/>
</dbReference>
<evidence type="ECO:0000313" key="6">
    <source>
        <dbReference type="Proteomes" id="UP001519363"/>
    </source>
</evidence>
<dbReference type="InterPro" id="IPR009057">
    <property type="entry name" value="Homeodomain-like_sf"/>
</dbReference>
<accession>A0ABS5AR43</accession>
<protein>
    <submittedName>
        <fullName evidence="5">AraC family transcriptional regulator</fullName>
    </submittedName>
</protein>
<evidence type="ECO:0000256" key="3">
    <source>
        <dbReference type="ARBA" id="ARBA00023163"/>
    </source>
</evidence>